<dbReference type="PANTHER" id="PTHR43130:SF3">
    <property type="entry name" value="HTH-TYPE TRANSCRIPTIONAL REGULATOR RV1931C"/>
    <property type="match status" value="1"/>
</dbReference>
<dbReference type="InterPro" id="IPR002818">
    <property type="entry name" value="DJ-1/PfpI"/>
</dbReference>
<protein>
    <submittedName>
        <fullName evidence="4">Helix-turn-helix domain-containing protein</fullName>
    </submittedName>
</protein>
<dbReference type="Pfam" id="PF12833">
    <property type="entry name" value="HTH_18"/>
    <property type="match status" value="1"/>
</dbReference>
<proteinExistence type="predicted"/>
<keyword evidence="1" id="KW-0805">Transcription regulation</keyword>
<evidence type="ECO:0000313" key="5">
    <source>
        <dbReference type="Proteomes" id="UP000509367"/>
    </source>
</evidence>
<keyword evidence="2" id="KW-0804">Transcription</keyword>
<evidence type="ECO:0000256" key="1">
    <source>
        <dbReference type="ARBA" id="ARBA00023015"/>
    </source>
</evidence>
<feature type="domain" description="HTH araC/xylS-type" evidence="3">
    <location>
        <begin position="218"/>
        <end position="316"/>
    </location>
</feature>
<gene>
    <name evidence="4" type="ORF">HTY61_07490</name>
</gene>
<dbReference type="SMART" id="SM00342">
    <property type="entry name" value="HTH_ARAC"/>
    <property type="match status" value="1"/>
</dbReference>
<dbReference type="KEGG" id="orm:HTY61_07490"/>
<evidence type="ECO:0000259" key="3">
    <source>
        <dbReference type="PROSITE" id="PS01124"/>
    </source>
</evidence>
<dbReference type="PANTHER" id="PTHR43130">
    <property type="entry name" value="ARAC-FAMILY TRANSCRIPTIONAL REGULATOR"/>
    <property type="match status" value="1"/>
</dbReference>
<dbReference type="Gene3D" id="1.10.10.60">
    <property type="entry name" value="Homeodomain-like"/>
    <property type="match status" value="2"/>
</dbReference>
<dbReference type="CDD" id="cd03136">
    <property type="entry name" value="GATase1_AraC_ArgR_like"/>
    <property type="match status" value="1"/>
</dbReference>
<evidence type="ECO:0000313" key="4">
    <source>
        <dbReference type="EMBL" id="QKV18306.1"/>
    </source>
</evidence>
<dbReference type="GO" id="GO:0003700">
    <property type="term" value="F:DNA-binding transcription factor activity"/>
    <property type="evidence" value="ECO:0007669"/>
    <property type="project" value="InterPro"/>
</dbReference>
<dbReference type="InterPro" id="IPR029062">
    <property type="entry name" value="Class_I_gatase-like"/>
</dbReference>
<dbReference type="GO" id="GO:0043565">
    <property type="term" value="F:sequence-specific DNA binding"/>
    <property type="evidence" value="ECO:0007669"/>
    <property type="project" value="InterPro"/>
</dbReference>
<dbReference type="PROSITE" id="PS01124">
    <property type="entry name" value="HTH_ARAC_FAMILY_2"/>
    <property type="match status" value="1"/>
</dbReference>
<evidence type="ECO:0000256" key="2">
    <source>
        <dbReference type="ARBA" id="ARBA00023163"/>
    </source>
</evidence>
<dbReference type="InterPro" id="IPR018060">
    <property type="entry name" value="HTH_AraC"/>
</dbReference>
<organism evidence="4 5">
    <name type="scientific">Oricola thermophila</name>
    <dbReference type="NCBI Taxonomy" id="2742145"/>
    <lineage>
        <taxon>Bacteria</taxon>
        <taxon>Pseudomonadati</taxon>
        <taxon>Pseudomonadota</taxon>
        <taxon>Alphaproteobacteria</taxon>
        <taxon>Hyphomicrobiales</taxon>
        <taxon>Ahrensiaceae</taxon>
        <taxon>Oricola</taxon>
    </lineage>
</organism>
<dbReference type="Proteomes" id="UP000509367">
    <property type="component" value="Chromosome"/>
</dbReference>
<dbReference type="RefSeq" id="WP_175276200.1">
    <property type="nucleotide sequence ID" value="NZ_CP054836.1"/>
</dbReference>
<dbReference type="SUPFAM" id="SSF52317">
    <property type="entry name" value="Class I glutamine amidotransferase-like"/>
    <property type="match status" value="1"/>
</dbReference>
<dbReference type="Pfam" id="PF01965">
    <property type="entry name" value="DJ-1_PfpI"/>
    <property type="match status" value="1"/>
</dbReference>
<dbReference type="InterPro" id="IPR052158">
    <property type="entry name" value="INH-QAR"/>
</dbReference>
<dbReference type="InterPro" id="IPR009057">
    <property type="entry name" value="Homeodomain-like_sf"/>
</dbReference>
<dbReference type="EMBL" id="CP054836">
    <property type="protein sequence ID" value="QKV18306.1"/>
    <property type="molecule type" value="Genomic_DNA"/>
</dbReference>
<dbReference type="Gene3D" id="3.40.50.880">
    <property type="match status" value="1"/>
</dbReference>
<accession>A0A6N1VBE7</accession>
<keyword evidence="5" id="KW-1185">Reference proteome</keyword>
<dbReference type="SUPFAM" id="SSF46689">
    <property type="entry name" value="Homeodomain-like"/>
    <property type="match status" value="1"/>
</dbReference>
<reference evidence="4 5" key="1">
    <citation type="submission" date="2020-06" db="EMBL/GenBank/DDBJ databases">
        <title>Oricola thermophila sp. nov. isolated from a tidal sediments.</title>
        <authorList>
            <person name="Kwon K.K."/>
            <person name="Yang S.-H."/>
            <person name="Park M.-J."/>
        </authorList>
    </citation>
    <scope>NUCLEOTIDE SEQUENCE [LARGE SCALE GENOMIC DNA]</scope>
    <source>
        <strain evidence="4 5">MEBiC13590</strain>
    </source>
</reference>
<sequence>MRRIDNVTRFGVVISNGFGMLSYASVVDVLKQMRDYHSGRAISWTTLSSRAEPVRAANGLRVLPDETFESSPLYDYVVVIGTVDASVMVDPVLEAWVRQQHSHGATTCATASGTWVLARAGLLAGRSCTLHWRDIDVFKEVYPDIEILDEVYVHDGRIVTCSGARTASDMIYSVLGQRFGRESVQRVREILFHERLIQPHESQRPLQERLRTLSPPAYRLLQEIDDGVDTHESIASICRRLGLARRPVERAFREHVGVTPKQYQLDLRLLRAANLLKKSSLAISEISEAIGFSSPGAMSTAFMAKMGCSPREYRKMAPALVPAKVWRNRE</sequence>
<name>A0A6N1VBE7_9HYPH</name>
<dbReference type="AlphaFoldDB" id="A0A6N1VBE7"/>